<protein>
    <recommendedName>
        <fullName evidence="11">Chromatin modification-related protein EAF6</fullName>
    </recommendedName>
</protein>
<evidence type="ECO:0000256" key="4">
    <source>
        <dbReference type="ARBA" id="ARBA00023015"/>
    </source>
</evidence>
<evidence type="ECO:0000256" key="6">
    <source>
        <dbReference type="ARBA" id="ARBA00023163"/>
    </source>
</evidence>
<dbReference type="Proteomes" id="UP000095751">
    <property type="component" value="Unassembled WGS sequence"/>
</dbReference>
<keyword evidence="10" id="KW-1185">Reference proteome</keyword>
<feature type="region of interest" description="Disordered" evidence="8">
    <location>
        <begin position="222"/>
        <end position="245"/>
    </location>
</feature>
<dbReference type="KEGG" id="fcy:FRACYDRAFT_239415"/>
<feature type="region of interest" description="Disordered" evidence="8">
    <location>
        <begin position="363"/>
        <end position="423"/>
    </location>
</feature>
<keyword evidence="5" id="KW-0175">Coiled coil</keyword>
<dbReference type="AlphaFoldDB" id="A0A1E7FF68"/>
<reference evidence="9 10" key="1">
    <citation type="submission" date="2016-09" db="EMBL/GenBank/DDBJ databases">
        <title>Extensive genetic diversity and differential bi-allelic expression allows diatom success in the polar Southern Ocean.</title>
        <authorList>
            <consortium name="DOE Joint Genome Institute"/>
            <person name="Mock T."/>
            <person name="Otillar R.P."/>
            <person name="Strauss J."/>
            <person name="Dupont C."/>
            <person name="Frickenhaus S."/>
            <person name="Maumus F."/>
            <person name="Mcmullan M."/>
            <person name="Sanges R."/>
            <person name="Schmutz J."/>
            <person name="Toseland A."/>
            <person name="Valas R."/>
            <person name="Veluchamy A."/>
            <person name="Ward B.J."/>
            <person name="Allen A."/>
            <person name="Barry K."/>
            <person name="Falciatore A."/>
            <person name="Ferrante M."/>
            <person name="Fortunato A.E."/>
            <person name="Gloeckner G."/>
            <person name="Gruber A."/>
            <person name="Hipkin R."/>
            <person name="Janech M."/>
            <person name="Kroth P."/>
            <person name="Leese F."/>
            <person name="Lindquist E."/>
            <person name="Lyon B.R."/>
            <person name="Martin J."/>
            <person name="Mayer C."/>
            <person name="Parker M."/>
            <person name="Quesneville H."/>
            <person name="Raymond J."/>
            <person name="Uhlig C."/>
            <person name="Valentin K.U."/>
            <person name="Worden A.Z."/>
            <person name="Armbrust E.V."/>
            <person name="Bowler C."/>
            <person name="Green B."/>
            <person name="Moulton V."/>
            <person name="Van Oosterhout C."/>
            <person name="Grigoriev I."/>
        </authorList>
    </citation>
    <scope>NUCLEOTIDE SEQUENCE [LARGE SCALE GENOMIC DNA]</scope>
    <source>
        <strain evidence="9 10">CCMP1102</strain>
    </source>
</reference>
<evidence type="ECO:0000256" key="3">
    <source>
        <dbReference type="ARBA" id="ARBA00022853"/>
    </source>
</evidence>
<keyword evidence="6" id="KW-0804">Transcription</keyword>
<accession>A0A1E7FF68</accession>
<dbReference type="GO" id="GO:0000123">
    <property type="term" value="C:histone acetyltransferase complex"/>
    <property type="evidence" value="ECO:0007669"/>
    <property type="project" value="InterPro"/>
</dbReference>
<comment type="similarity">
    <text evidence="2">Belongs to the EAF6 family.</text>
</comment>
<dbReference type="EMBL" id="KV784358">
    <property type="protein sequence ID" value="OEU16821.1"/>
    <property type="molecule type" value="Genomic_DNA"/>
</dbReference>
<feature type="compositionally biased region" description="Polar residues" evidence="8">
    <location>
        <begin position="228"/>
        <end position="245"/>
    </location>
</feature>
<dbReference type="InterPro" id="IPR015418">
    <property type="entry name" value="Eaf6"/>
</dbReference>
<keyword evidence="7" id="KW-0539">Nucleus</keyword>
<evidence type="ECO:0008006" key="11">
    <source>
        <dbReference type="Google" id="ProtNLM"/>
    </source>
</evidence>
<sequence length="423" mass="45463">MEHLSKPSGVSIPLLLKRKWRKQQQRQPDVDTTDVTSSNNNNELPDDGSVKDNKNDGINDSNADESVWGPQLRFRHDYALTTDETNELSNRVFTASELEERIWKTTTTMVDIQRQLYRGEEIYYEDTYNHGSIHKGWDAFVETSASISGLGGGGSGGSSSQTSSSSSRRLPADSRWFSDSCKSFTRVTPPAPFPLSSMTSLSSSTVAARGVTTITKTHLSTIPEKPFSSDSSTIRAASAPTIPTTGTSISDPTIVVATATTAEIINESTGSGRNNIDVNSSTSTAAAATIANNNVTRSETPNKEVLDIEIKDDPVSSIRKKRKSTTSSDEPPAKKNAGNIDSTINTVDAASVMDTTKVGTTKNTIIRDSGGTKSDTTTTKSVKKEAKSSNVDTASKNEKEGGTTTTTPTVPAPRKRGRPRRKT</sequence>
<evidence type="ECO:0000256" key="5">
    <source>
        <dbReference type="ARBA" id="ARBA00023054"/>
    </source>
</evidence>
<dbReference type="OrthoDB" id="440324at2759"/>
<evidence type="ECO:0000313" key="9">
    <source>
        <dbReference type="EMBL" id="OEU16821.1"/>
    </source>
</evidence>
<evidence type="ECO:0000256" key="7">
    <source>
        <dbReference type="ARBA" id="ARBA00023242"/>
    </source>
</evidence>
<feature type="compositionally biased region" description="Basic and acidic residues" evidence="8">
    <location>
        <begin position="48"/>
        <end position="57"/>
    </location>
</feature>
<feature type="region of interest" description="Disordered" evidence="8">
    <location>
        <begin position="17"/>
        <end position="65"/>
    </location>
</feature>
<feature type="compositionally biased region" description="Low complexity" evidence="8">
    <location>
        <begin position="368"/>
        <end position="380"/>
    </location>
</feature>
<feature type="compositionally biased region" description="Low complexity" evidence="8">
    <location>
        <begin position="158"/>
        <end position="167"/>
    </location>
</feature>
<gene>
    <name evidence="9" type="ORF">FRACYDRAFT_239415</name>
</gene>
<dbReference type="InParanoid" id="A0A1E7FF68"/>
<dbReference type="Pfam" id="PF09340">
    <property type="entry name" value="NuA4"/>
    <property type="match status" value="1"/>
</dbReference>
<comment type="subcellular location">
    <subcellularLocation>
        <location evidence="1">Nucleus</location>
    </subcellularLocation>
</comment>
<feature type="region of interest" description="Disordered" evidence="8">
    <location>
        <begin position="316"/>
        <end position="342"/>
    </location>
</feature>
<evidence type="ECO:0000256" key="1">
    <source>
        <dbReference type="ARBA" id="ARBA00004123"/>
    </source>
</evidence>
<keyword evidence="4" id="KW-0805">Transcription regulation</keyword>
<name>A0A1E7FF68_9STRA</name>
<evidence type="ECO:0000313" key="10">
    <source>
        <dbReference type="Proteomes" id="UP000095751"/>
    </source>
</evidence>
<feature type="compositionally biased region" description="Basic residues" evidence="8">
    <location>
        <begin position="413"/>
        <end position="423"/>
    </location>
</feature>
<proteinExistence type="inferred from homology"/>
<dbReference type="GO" id="GO:0006325">
    <property type="term" value="P:chromatin organization"/>
    <property type="evidence" value="ECO:0007669"/>
    <property type="project" value="UniProtKB-KW"/>
</dbReference>
<keyword evidence="3" id="KW-0156">Chromatin regulator</keyword>
<feature type="region of interest" description="Disordered" evidence="8">
    <location>
        <begin position="148"/>
        <end position="172"/>
    </location>
</feature>
<dbReference type="GO" id="GO:0005634">
    <property type="term" value="C:nucleus"/>
    <property type="evidence" value="ECO:0007669"/>
    <property type="project" value="UniProtKB-SubCell"/>
</dbReference>
<feature type="compositionally biased region" description="Low complexity" evidence="8">
    <location>
        <begin position="33"/>
        <end position="42"/>
    </location>
</feature>
<evidence type="ECO:0000256" key="8">
    <source>
        <dbReference type="SAM" id="MobiDB-lite"/>
    </source>
</evidence>
<evidence type="ECO:0000256" key="2">
    <source>
        <dbReference type="ARBA" id="ARBA00010916"/>
    </source>
</evidence>
<organism evidence="9 10">
    <name type="scientific">Fragilariopsis cylindrus CCMP1102</name>
    <dbReference type="NCBI Taxonomy" id="635003"/>
    <lineage>
        <taxon>Eukaryota</taxon>
        <taxon>Sar</taxon>
        <taxon>Stramenopiles</taxon>
        <taxon>Ochrophyta</taxon>
        <taxon>Bacillariophyta</taxon>
        <taxon>Bacillariophyceae</taxon>
        <taxon>Bacillariophycidae</taxon>
        <taxon>Bacillariales</taxon>
        <taxon>Bacillariaceae</taxon>
        <taxon>Fragilariopsis</taxon>
    </lineage>
</organism>